<comment type="caution">
    <text evidence="8">Lacks conserved residue(s) required for the propagation of feature annotation.</text>
</comment>
<evidence type="ECO:0000256" key="5">
    <source>
        <dbReference type="ARBA" id="ARBA00022723"/>
    </source>
</evidence>
<feature type="binding site" evidence="8">
    <location>
        <position position="143"/>
    </location>
    <ligand>
        <name>4-CDP-2-C-methyl-D-erythritol 2-phosphate</name>
        <dbReference type="ChEBI" id="CHEBI:57919"/>
    </ligand>
</feature>
<dbReference type="GO" id="GO:0008685">
    <property type="term" value="F:2-C-methyl-D-erythritol 2,4-cyclodiphosphate synthase activity"/>
    <property type="evidence" value="ECO:0007669"/>
    <property type="project" value="UniProtKB-UniRule"/>
</dbReference>
<keyword evidence="6 8" id="KW-0414">Isoprene biosynthesis</keyword>
<dbReference type="PANTHER" id="PTHR43181">
    <property type="entry name" value="2-C-METHYL-D-ERYTHRITOL 2,4-CYCLODIPHOSPHATE SYNTHASE, CHLOROPLASTIC"/>
    <property type="match status" value="1"/>
</dbReference>
<comment type="pathway">
    <text evidence="2 8">Isoprenoid biosynthesis; isopentenyl diphosphate biosynthesis via DXP pathway; isopentenyl diphosphate from 1-deoxy-D-xylulose 5-phosphate: step 4/6.</text>
</comment>
<evidence type="ECO:0000256" key="1">
    <source>
        <dbReference type="ARBA" id="ARBA00000200"/>
    </source>
</evidence>
<evidence type="ECO:0000256" key="8">
    <source>
        <dbReference type="HAMAP-Rule" id="MF_00107"/>
    </source>
</evidence>
<feature type="binding site" evidence="8">
    <location>
        <begin position="62"/>
        <end position="66"/>
    </location>
    <ligand>
        <name>4-CDP-2-C-methyl-D-erythritol 2-phosphate</name>
        <dbReference type="ChEBI" id="CHEBI:57919"/>
    </ligand>
</feature>
<feature type="binding site" evidence="8">
    <location>
        <begin position="57"/>
        <end position="59"/>
    </location>
    <ligand>
        <name>4-CDP-2-C-methyl-D-erythritol 2-phosphate</name>
        <dbReference type="ChEBI" id="CHEBI:57919"/>
    </ligand>
</feature>
<comment type="cofactor">
    <cofactor evidence="8">
        <name>a divalent metal cation</name>
        <dbReference type="ChEBI" id="CHEBI:60240"/>
    </cofactor>
    <text evidence="8">Binds 1 divalent metal cation per subunit.</text>
</comment>
<evidence type="ECO:0000256" key="7">
    <source>
        <dbReference type="ARBA" id="ARBA00023239"/>
    </source>
</evidence>
<organism evidence="11 12">
    <name type="scientific">Candidatus Manganitrophus noduliformans</name>
    <dbReference type="NCBI Taxonomy" id="2606439"/>
    <lineage>
        <taxon>Bacteria</taxon>
        <taxon>Pseudomonadati</taxon>
        <taxon>Nitrospirota</taxon>
        <taxon>Nitrospiria</taxon>
        <taxon>Candidatus Troglogloeales</taxon>
        <taxon>Candidatus Manganitrophaceae</taxon>
        <taxon>Candidatus Manganitrophus</taxon>
    </lineage>
</organism>
<dbReference type="InterPro" id="IPR020555">
    <property type="entry name" value="MECDP_synthase_CS"/>
</dbReference>
<dbReference type="GO" id="GO:0046872">
    <property type="term" value="F:metal ion binding"/>
    <property type="evidence" value="ECO:0007669"/>
    <property type="project" value="UniProtKB-KW"/>
</dbReference>
<dbReference type="InterPro" id="IPR036571">
    <property type="entry name" value="MECDP_synthase_sf"/>
</dbReference>
<evidence type="ECO:0000256" key="2">
    <source>
        <dbReference type="ARBA" id="ARBA00004709"/>
    </source>
</evidence>
<name>A0A7X6DSJ8_9BACT</name>
<comment type="similarity">
    <text evidence="3 8 9">Belongs to the IspF family.</text>
</comment>
<dbReference type="GO" id="GO:0019288">
    <property type="term" value="P:isopentenyl diphosphate biosynthetic process, methylerythritol 4-phosphate pathway"/>
    <property type="evidence" value="ECO:0007669"/>
    <property type="project" value="UniProtKB-UniRule"/>
</dbReference>
<evidence type="ECO:0000259" key="10">
    <source>
        <dbReference type="Pfam" id="PF02542"/>
    </source>
</evidence>
<proteinExistence type="inferred from homology"/>
<protein>
    <recommendedName>
        <fullName evidence="4 8">2-C-methyl-D-erythritol 2,4-cyclodiphosphate synthase</fullName>
        <shortName evidence="8">MECDP-synthase</shortName>
        <shortName evidence="8">MECPP-synthase</shortName>
        <shortName evidence="8">MECPS</shortName>
        <ecNumber evidence="4 8">4.6.1.12</ecNumber>
    </recommendedName>
</protein>
<dbReference type="Gene3D" id="3.30.1330.50">
    <property type="entry name" value="2-C-methyl-D-erythritol 2,4-cyclodiphosphate synthase"/>
    <property type="match status" value="1"/>
</dbReference>
<dbReference type="CDD" id="cd00554">
    <property type="entry name" value="MECDP_synthase"/>
    <property type="match status" value="1"/>
</dbReference>
<evidence type="ECO:0000313" key="12">
    <source>
        <dbReference type="Proteomes" id="UP000534783"/>
    </source>
</evidence>
<dbReference type="Pfam" id="PF02542">
    <property type="entry name" value="YgbB"/>
    <property type="match status" value="1"/>
</dbReference>
<dbReference type="InterPro" id="IPR003526">
    <property type="entry name" value="MECDP_synthase"/>
</dbReference>
<dbReference type="EC" id="4.6.1.12" evidence="4 8"/>
<accession>A0A7X6DSJ8</accession>
<comment type="function">
    <text evidence="8">Involved in the biosynthesis of isopentenyl diphosphate (IPP) and dimethylallyl diphosphate (DMAPP), two major building blocks of isoprenoid compounds. Catalyzes the conversion of 4-diphosphocytidyl-2-C-methyl-D-erythritol 2-phosphate (CDP-ME2P) to 2-C-methyl-D-erythritol 2,4-cyclodiphosphate (ME-CPP) with a corresponding release of cytidine 5-monophosphate (CMP).</text>
</comment>
<dbReference type="UniPathway" id="UPA00056">
    <property type="reaction ID" value="UER00095"/>
</dbReference>
<dbReference type="HAMAP" id="MF_00107">
    <property type="entry name" value="IspF"/>
    <property type="match status" value="1"/>
</dbReference>
<keyword evidence="12" id="KW-1185">Reference proteome</keyword>
<feature type="binding site" evidence="8">
    <location>
        <begin position="9"/>
        <end position="11"/>
    </location>
    <ligand>
        <name>4-CDP-2-C-methyl-D-erythritol 2-phosphate</name>
        <dbReference type="ChEBI" id="CHEBI:57919"/>
    </ligand>
</feature>
<evidence type="ECO:0000256" key="6">
    <source>
        <dbReference type="ARBA" id="ARBA00023229"/>
    </source>
</evidence>
<evidence type="ECO:0000256" key="9">
    <source>
        <dbReference type="RuleBase" id="RU004395"/>
    </source>
</evidence>
<dbReference type="SUPFAM" id="SSF69765">
    <property type="entry name" value="IpsF-like"/>
    <property type="match status" value="1"/>
</dbReference>
<gene>
    <name evidence="8" type="primary">ispF</name>
    <name evidence="11" type="ORF">MNODULE_17765</name>
</gene>
<feature type="binding site" evidence="8">
    <location>
        <position position="43"/>
    </location>
    <ligand>
        <name>a divalent metal cation</name>
        <dbReference type="ChEBI" id="CHEBI:60240"/>
    </ligand>
</feature>
<dbReference type="RefSeq" id="WP_168062407.1">
    <property type="nucleotide sequence ID" value="NZ_VTOW01000003.1"/>
</dbReference>
<evidence type="ECO:0000256" key="4">
    <source>
        <dbReference type="ARBA" id="ARBA00012579"/>
    </source>
</evidence>
<feature type="binding site" evidence="8">
    <location>
        <begin position="133"/>
        <end position="136"/>
    </location>
    <ligand>
        <name>4-CDP-2-C-methyl-D-erythritol 2-phosphate</name>
        <dbReference type="ChEBI" id="CHEBI:57919"/>
    </ligand>
</feature>
<keyword evidence="5 8" id="KW-0479">Metal-binding</keyword>
<feature type="domain" description="2-C-methyl-D-erythritol 2,4-cyclodiphosphate synthase" evidence="10">
    <location>
        <begin position="2"/>
        <end position="155"/>
    </location>
</feature>
<comment type="catalytic activity">
    <reaction evidence="1 8 9">
        <text>4-CDP-2-C-methyl-D-erythritol 2-phosphate = 2-C-methyl-D-erythritol 2,4-cyclic diphosphate + CMP</text>
        <dbReference type="Rhea" id="RHEA:23864"/>
        <dbReference type="ChEBI" id="CHEBI:57919"/>
        <dbReference type="ChEBI" id="CHEBI:58483"/>
        <dbReference type="ChEBI" id="CHEBI:60377"/>
        <dbReference type="EC" id="4.6.1.12"/>
    </reaction>
</comment>
<evidence type="ECO:0000256" key="3">
    <source>
        <dbReference type="ARBA" id="ARBA00008480"/>
    </source>
</evidence>
<dbReference type="NCBIfam" id="TIGR00151">
    <property type="entry name" value="ispF"/>
    <property type="match status" value="1"/>
</dbReference>
<dbReference type="PANTHER" id="PTHR43181:SF1">
    <property type="entry name" value="2-C-METHYL-D-ERYTHRITOL 2,4-CYCLODIPHOSPHATE SYNTHASE, CHLOROPLASTIC"/>
    <property type="match status" value="1"/>
</dbReference>
<comment type="subunit">
    <text evidence="8">Homotrimer.</text>
</comment>
<sequence length="159" mass="17062">MIRIGIGYDVHRLVEGYPCVLGGVEIPFEKGLKGYSDADVLLHAICDALLGAVGEGDLGRHFPEGDPKWKGVSSLRLLEEVAMILLQKGYQVVNIDSVIIAEKPKVAPFVDPMKVNISRPLSIDPAAVSIKATTNEKIGFIGRGEGIAAQAVCLIERRG</sequence>
<reference evidence="11 12" key="1">
    <citation type="journal article" date="2020" name="Nature">
        <title>Bacterial chemolithoautotrophy via manganese oxidation.</title>
        <authorList>
            <person name="Yu H."/>
            <person name="Leadbetter J.R."/>
        </authorList>
    </citation>
    <scope>NUCLEOTIDE SEQUENCE [LARGE SCALE GENOMIC DNA]</scope>
    <source>
        <strain evidence="11 12">Mn-1</strain>
    </source>
</reference>
<dbReference type="EMBL" id="VTOW01000003">
    <property type="protein sequence ID" value="NKE72602.1"/>
    <property type="molecule type" value="Genomic_DNA"/>
</dbReference>
<feature type="binding site" evidence="8">
    <location>
        <position position="140"/>
    </location>
    <ligand>
        <name>4-CDP-2-C-methyl-D-erythritol 2-phosphate</name>
        <dbReference type="ChEBI" id="CHEBI:57919"/>
    </ligand>
</feature>
<dbReference type="GO" id="GO:0016114">
    <property type="term" value="P:terpenoid biosynthetic process"/>
    <property type="evidence" value="ECO:0007669"/>
    <property type="project" value="InterPro"/>
</dbReference>
<dbReference type="FunFam" id="3.30.1330.50:FF:000001">
    <property type="entry name" value="2-C-methyl-D-erythritol 2,4-cyclodiphosphate synthase"/>
    <property type="match status" value="1"/>
</dbReference>
<dbReference type="AlphaFoldDB" id="A0A7X6DSJ8"/>
<feature type="binding site" evidence="8">
    <location>
        <position position="11"/>
    </location>
    <ligand>
        <name>a divalent metal cation</name>
        <dbReference type="ChEBI" id="CHEBI:60240"/>
    </ligand>
</feature>
<feature type="site" description="Transition state stabilizer" evidence="8">
    <location>
        <position position="134"/>
    </location>
</feature>
<comment type="caution">
    <text evidence="11">The sequence shown here is derived from an EMBL/GenBank/DDBJ whole genome shotgun (WGS) entry which is preliminary data.</text>
</comment>
<feature type="binding site" evidence="8">
    <location>
        <position position="9"/>
    </location>
    <ligand>
        <name>a divalent metal cation</name>
        <dbReference type="ChEBI" id="CHEBI:60240"/>
    </ligand>
</feature>
<dbReference type="Proteomes" id="UP000534783">
    <property type="component" value="Unassembled WGS sequence"/>
</dbReference>
<evidence type="ECO:0000313" key="11">
    <source>
        <dbReference type="EMBL" id="NKE72602.1"/>
    </source>
</evidence>
<dbReference type="PROSITE" id="PS01350">
    <property type="entry name" value="ISPF"/>
    <property type="match status" value="1"/>
</dbReference>
<keyword evidence="7 8" id="KW-0456">Lyase</keyword>